<dbReference type="GO" id="GO:0006083">
    <property type="term" value="P:acetate metabolic process"/>
    <property type="evidence" value="ECO:0007669"/>
    <property type="project" value="InterPro"/>
</dbReference>
<organism evidence="2">
    <name type="scientific">marine sediment metagenome</name>
    <dbReference type="NCBI Taxonomy" id="412755"/>
    <lineage>
        <taxon>unclassified sequences</taxon>
        <taxon>metagenomes</taxon>
        <taxon>ecological metagenomes</taxon>
    </lineage>
</organism>
<proteinExistence type="predicted"/>
<dbReference type="PANTHER" id="PTHR21432">
    <property type="entry name" value="ACETYL-COA HYDROLASE-RELATED"/>
    <property type="match status" value="1"/>
</dbReference>
<accession>A0A0F9I439</accession>
<dbReference type="AlphaFoldDB" id="A0A0F9I439"/>
<evidence type="ECO:0000259" key="1">
    <source>
        <dbReference type="Pfam" id="PF13336"/>
    </source>
</evidence>
<dbReference type="InterPro" id="IPR046433">
    <property type="entry name" value="ActCoA_hydro"/>
</dbReference>
<dbReference type="Gene3D" id="3.30.750.70">
    <property type="entry name" value="4-hydroxybutyrate coenzyme like domains"/>
    <property type="match status" value="1"/>
</dbReference>
<dbReference type="InterPro" id="IPR037171">
    <property type="entry name" value="NagB/RpiA_transferase-like"/>
</dbReference>
<dbReference type="EMBL" id="LAZR01013345">
    <property type="protein sequence ID" value="KKM22381.1"/>
    <property type="molecule type" value="Genomic_DNA"/>
</dbReference>
<dbReference type="Gene3D" id="3.40.1080.10">
    <property type="entry name" value="Glutaconate Coenzyme A-transferase"/>
    <property type="match status" value="1"/>
</dbReference>
<dbReference type="Pfam" id="PF13336">
    <property type="entry name" value="AcetylCoA_hyd_C"/>
    <property type="match status" value="1"/>
</dbReference>
<feature type="domain" description="Acetyl-CoA hydrolase/transferase C-terminal" evidence="1">
    <location>
        <begin position="334"/>
        <end position="482"/>
    </location>
</feature>
<gene>
    <name evidence="2" type="ORF">LCGC14_1625910</name>
</gene>
<dbReference type="InterPro" id="IPR026888">
    <property type="entry name" value="AcetylCoA_hyd_C"/>
</dbReference>
<dbReference type="PANTHER" id="PTHR21432:SF20">
    <property type="entry name" value="ACETYL-COA HYDROLASE"/>
    <property type="match status" value="1"/>
</dbReference>
<evidence type="ECO:0000313" key="2">
    <source>
        <dbReference type="EMBL" id="KKM22381.1"/>
    </source>
</evidence>
<sequence>MDWREEYKRRLTSAEEAVKVVNEDDLVVIPIAGPRVLPHALFRHCQEAGAIDLRLSAPLSDPGWLQAAWQEVFRLEFELFIGDFARPVMDEGRATYQPNLFSLAHKPLDDGRLEARRPDVFMTAVTPPDDEGYVSFGAHNWNKRGYVRRSRKTIAEVDAGLRPVCGDNRVHVTEFEHFVEVPPLQITREMVKAWLSRVDDEALRSEYESIVDELKDMERLILIGPVMTRVPPEQVRRVLGLAAPPAAAQAIAGYVRELVPDGATIQIGIGEPSMYLVRAGAFDGKSDLGIHTEMAAPGLAKLVQAGVINGRRKTLHPGKAVAVAWSGSDEEDLEIIAENPAFEVYDPEYLLDVRTIAQNDNFYAMNNALSVDLIGQINSESVFGPRMINGTGGQPESHIGAILSKGGRAITLLPSTALDGGVSRIVAQHEAGSIVTIPRFFADTVVTEHGIARLMGKNHRQRARELIAVAHPDFRAELTQEAERLQG</sequence>
<protein>
    <recommendedName>
        <fullName evidence="1">Acetyl-CoA hydrolase/transferase C-terminal domain-containing protein</fullName>
    </recommendedName>
</protein>
<reference evidence="2" key="1">
    <citation type="journal article" date="2015" name="Nature">
        <title>Complex archaea that bridge the gap between prokaryotes and eukaryotes.</title>
        <authorList>
            <person name="Spang A."/>
            <person name="Saw J.H."/>
            <person name="Jorgensen S.L."/>
            <person name="Zaremba-Niedzwiedzka K."/>
            <person name="Martijn J."/>
            <person name="Lind A.E."/>
            <person name="van Eijk R."/>
            <person name="Schleper C."/>
            <person name="Guy L."/>
            <person name="Ettema T.J."/>
        </authorList>
    </citation>
    <scope>NUCLEOTIDE SEQUENCE</scope>
</reference>
<dbReference type="SUPFAM" id="SSF100950">
    <property type="entry name" value="NagB/RpiA/CoA transferase-like"/>
    <property type="match status" value="2"/>
</dbReference>
<dbReference type="Gene3D" id="3.40.1080.20">
    <property type="entry name" value="Acetyl-CoA hydrolase/transferase C-terminal domain"/>
    <property type="match status" value="1"/>
</dbReference>
<dbReference type="InterPro" id="IPR038460">
    <property type="entry name" value="AcetylCoA_hyd_C_sf"/>
</dbReference>
<name>A0A0F9I439_9ZZZZ</name>
<dbReference type="GO" id="GO:0008775">
    <property type="term" value="F:acetate CoA-transferase activity"/>
    <property type="evidence" value="ECO:0007669"/>
    <property type="project" value="InterPro"/>
</dbReference>
<comment type="caution">
    <text evidence="2">The sequence shown here is derived from an EMBL/GenBank/DDBJ whole genome shotgun (WGS) entry which is preliminary data.</text>
</comment>